<accession>A0AAV5LSR6</accession>
<gene>
    <name evidence="1" type="ORF">SLEP1_g47295</name>
</gene>
<protein>
    <submittedName>
        <fullName evidence="1">Uncharacterized protein</fullName>
    </submittedName>
</protein>
<evidence type="ECO:0000313" key="1">
    <source>
        <dbReference type="EMBL" id="GKV39537.1"/>
    </source>
</evidence>
<comment type="caution">
    <text evidence="1">The sequence shown here is derived from an EMBL/GenBank/DDBJ whole genome shotgun (WGS) entry which is preliminary data.</text>
</comment>
<proteinExistence type="predicted"/>
<name>A0AAV5LSR6_9ROSI</name>
<keyword evidence="2" id="KW-1185">Reference proteome</keyword>
<dbReference type="EMBL" id="BPVZ01000135">
    <property type="protein sequence ID" value="GKV39537.1"/>
    <property type="molecule type" value="Genomic_DNA"/>
</dbReference>
<dbReference type="AlphaFoldDB" id="A0AAV5LSR6"/>
<dbReference type="Proteomes" id="UP001054252">
    <property type="component" value="Unassembled WGS sequence"/>
</dbReference>
<sequence length="52" mass="5849">MSCSKIKTLWLSGCCSITRLKPDHRLWNPSCYCPSFCIDKGLEPLLINTSTS</sequence>
<evidence type="ECO:0000313" key="2">
    <source>
        <dbReference type="Proteomes" id="UP001054252"/>
    </source>
</evidence>
<organism evidence="1 2">
    <name type="scientific">Rubroshorea leprosula</name>
    <dbReference type="NCBI Taxonomy" id="152421"/>
    <lineage>
        <taxon>Eukaryota</taxon>
        <taxon>Viridiplantae</taxon>
        <taxon>Streptophyta</taxon>
        <taxon>Embryophyta</taxon>
        <taxon>Tracheophyta</taxon>
        <taxon>Spermatophyta</taxon>
        <taxon>Magnoliopsida</taxon>
        <taxon>eudicotyledons</taxon>
        <taxon>Gunneridae</taxon>
        <taxon>Pentapetalae</taxon>
        <taxon>rosids</taxon>
        <taxon>malvids</taxon>
        <taxon>Malvales</taxon>
        <taxon>Dipterocarpaceae</taxon>
        <taxon>Rubroshorea</taxon>
    </lineage>
</organism>
<reference evidence="1 2" key="1">
    <citation type="journal article" date="2021" name="Commun. Biol.">
        <title>The genome of Shorea leprosula (Dipterocarpaceae) highlights the ecological relevance of drought in aseasonal tropical rainforests.</title>
        <authorList>
            <person name="Ng K.K.S."/>
            <person name="Kobayashi M.J."/>
            <person name="Fawcett J.A."/>
            <person name="Hatakeyama M."/>
            <person name="Paape T."/>
            <person name="Ng C.H."/>
            <person name="Ang C.C."/>
            <person name="Tnah L.H."/>
            <person name="Lee C.T."/>
            <person name="Nishiyama T."/>
            <person name="Sese J."/>
            <person name="O'Brien M.J."/>
            <person name="Copetti D."/>
            <person name="Mohd Noor M.I."/>
            <person name="Ong R.C."/>
            <person name="Putra M."/>
            <person name="Sireger I.Z."/>
            <person name="Indrioko S."/>
            <person name="Kosugi Y."/>
            <person name="Izuno A."/>
            <person name="Isagi Y."/>
            <person name="Lee S.L."/>
            <person name="Shimizu K.K."/>
        </authorList>
    </citation>
    <scope>NUCLEOTIDE SEQUENCE [LARGE SCALE GENOMIC DNA]</scope>
    <source>
        <strain evidence="1">214</strain>
    </source>
</reference>